<comment type="caution">
    <text evidence="2">The sequence shown here is derived from an EMBL/GenBank/DDBJ whole genome shotgun (WGS) entry which is preliminary data.</text>
</comment>
<evidence type="ECO:0000313" key="2">
    <source>
        <dbReference type="EMBL" id="KAG5472992.1"/>
    </source>
</evidence>
<dbReference type="EMBL" id="JAFHKP010000030">
    <property type="protein sequence ID" value="KAG5472992.1"/>
    <property type="molecule type" value="Genomic_DNA"/>
</dbReference>
<proteinExistence type="predicted"/>
<evidence type="ECO:0000313" key="3">
    <source>
        <dbReference type="Proteomes" id="UP000674179"/>
    </source>
</evidence>
<organism evidence="2 3">
    <name type="scientific">Leishmania enriettii</name>
    <dbReference type="NCBI Taxonomy" id="5663"/>
    <lineage>
        <taxon>Eukaryota</taxon>
        <taxon>Discoba</taxon>
        <taxon>Euglenozoa</taxon>
        <taxon>Kinetoplastea</taxon>
        <taxon>Metakinetoplastina</taxon>
        <taxon>Trypanosomatida</taxon>
        <taxon>Trypanosomatidae</taxon>
        <taxon>Leishmaniinae</taxon>
        <taxon>Leishmania</taxon>
    </lineage>
</organism>
<name>A0A836G0V6_LEIEN</name>
<evidence type="ECO:0000256" key="1">
    <source>
        <dbReference type="SAM" id="MobiDB-lite"/>
    </source>
</evidence>
<feature type="region of interest" description="Disordered" evidence="1">
    <location>
        <begin position="1"/>
        <end position="26"/>
    </location>
</feature>
<dbReference type="GeneID" id="94170158"/>
<dbReference type="RefSeq" id="XP_067690751.1">
    <property type="nucleotide sequence ID" value="XM_067834648.1"/>
</dbReference>
<gene>
    <name evidence="2" type="ORF">CUR178_02908</name>
</gene>
<protein>
    <submittedName>
        <fullName evidence="2">Uncharacterized protein</fullName>
    </submittedName>
</protein>
<reference evidence="2 3" key="1">
    <citation type="submission" date="2021-02" db="EMBL/GenBank/DDBJ databases">
        <title>Leishmania (Mundinia) enrietti genome sequencing and assembly.</title>
        <authorList>
            <person name="Almutairi H."/>
            <person name="Gatherer D."/>
        </authorList>
    </citation>
    <scope>NUCLEOTIDE SEQUENCE [LARGE SCALE GENOMIC DNA]</scope>
    <source>
        <strain evidence="2">CUR178</strain>
    </source>
</reference>
<dbReference type="KEGG" id="lenr:94170158"/>
<sequence>MWKPSTLRAARLRHAPPRLVGGDTARAPLGETSPALLVSAPEGAAVHGGAEALPDLQPDRRQCVAVSYRHRQSYGDEAGRVRKVVRGGASGDGLVWGAMTADAANGAPKGRRRFSKQLCVSEHSCSPLPLVVVRRRPPTLCPHSFSDVGRVEYVWVFDYPL</sequence>
<dbReference type="Proteomes" id="UP000674179">
    <property type="component" value="Chromosome 30"/>
</dbReference>
<accession>A0A836G0V6</accession>
<keyword evidence="3" id="KW-1185">Reference proteome</keyword>
<dbReference type="AlphaFoldDB" id="A0A836G0V6"/>